<organism evidence="2 3">
    <name type="scientific">Durusdinium trenchii</name>
    <dbReference type="NCBI Taxonomy" id="1381693"/>
    <lineage>
        <taxon>Eukaryota</taxon>
        <taxon>Sar</taxon>
        <taxon>Alveolata</taxon>
        <taxon>Dinophyceae</taxon>
        <taxon>Suessiales</taxon>
        <taxon>Symbiodiniaceae</taxon>
        <taxon>Durusdinium</taxon>
    </lineage>
</organism>
<name>A0ABP0HI43_9DINO</name>
<evidence type="ECO:0000256" key="1">
    <source>
        <dbReference type="SAM" id="SignalP"/>
    </source>
</evidence>
<gene>
    <name evidence="2" type="ORF">CCMP2556_LOCUS1834</name>
</gene>
<keyword evidence="3" id="KW-1185">Reference proteome</keyword>
<evidence type="ECO:0000313" key="3">
    <source>
        <dbReference type="Proteomes" id="UP001642484"/>
    </source>
</evidence>
<proteinExistence type="predicted"/>
<feature type="signal peptide" evidence="1">
    <location>
        <begin position="1"/>
        <end position="16"/>
    </location>
</feature>
<dbReference type="Proteomes" id="UP001642484">
    <property type="component" value="Unassembled WGS sequence"/>
</dbReference>
<feature type="chain" id="PRO_5047245711" evidence="1">
    <location>
        <begin position="17"/>
        <end position="2035"/>
    </location>
</feature>
<sequence length="2035" mass="223328">MILWLFLLTIWGRVAADDAVCSLQKFPRFSSMGLDRGAQRSDLLDLRDVPPFAQDTWDGHFLKLGSKQNVVKAVQGLWATPGVGFRQCPKPPPMPKKILQMQVRSELEDLTKIPTCSHGQVLIGNFVADTYEFACCDAGQQCGGCRVIKDGLCDECAAGYVMQTIPIVNTSKCFMCDDVPNWHDMQGRTCGDLQQLGICSGTWPKEDEDAAFQGVRPSEACCACGGGNIFPTPVHMPLQSKSLYFGQSIDETADPIAEAQEVVPGCALASSGLQLANDGRVSGVVTVKNQTVIKCSTVSIQDPVRGIVTSFDLSLPVFAFSYGEQVMYFKFWGLDDRPSDKTISPQSKDLTKLKDFQLQCDPTCPWLLITNTGKLQWNPTTNESQTGFPEDLTSGVTTLSGMPSCSCQVLAKLGSKSVSTQFLVSQARLWKGAVWEMPKVVARIAADISEVLLLEDLGPGLQWYNRSGHSLQLPVVQNISTGETIIVSESIPPSILDVDCRDDQGKSMTWSRVSGEVILGGEVAFRLDPDTGGVSGTPLLSLSSSQGRAAVTITCKVALGGQIYDKELPVAILNVQVLNDVCWVPREISGSFRWTTLKNISLSACKQECRRRDDCAAVHHNESGTCNIMVSDGDESLVDAPVQVRFNNCSEQDASLNLTVPGAQYLTGEFSVMNMFHDRASYSRPGSNPERQLLLSRRENVEQVPEACAKSTWLLLHTNYSDFEDAESSKAPEFFGDPVACIEPDVVGKAFKNGQEIIELQLLPAELDTPADAVQNGSLSLAMPSCSKPTEDLLFGTVSVPDYYSLHPCECFGETHAHVEPVDAESNAAVPRKADGKFNVGLVPDQRLFSGPYTCEESASLGDLFHIDLERCQRACASKAQCGFYLFGKASERCTLFQRCNYIQDVGLQIENELYGMAPSGNSTYCHIANPERCWEEIKRRSMLSVEPSEIPPCLFHHQADACDALQLLLGKQDGSCARCRYMEASTSFAESGLRKVPLPESFSPASQISASCNDTSRLFAKIRGGVQWEGPRQNATFTCVSGKWIGELGSWQYMSNFTCQRCVQIGDASLQRLSLVSMPEVYFLQKRTVHVTYPFQTDGCARAGQLTMGNLLRANSSLGLYVKKEDAALDVEITNWGVNYGSYFWLASSSNRLRVSMVTWDFDPPKGTLVDSPGNWCVCDQPVLSVCQCDEPHEGSFVVMQNGLLRGSSDQCVHVGADKKLGLMPCPTTRDEKFLWHFQIGNCYFIFEMVDTAEKLWTATAGDWWERKPLILGNLAFEDKSSDGGQFRMYVEQVGIPNQLCLGAPWDETMRATSDCRSTFLWRGAHLVYFDLGDTSTTYYMQAVGNLLKRARSTTPDDDSYKFNFVSGKIIPFSNSKLCLKLVGQTSVEFSQDCWHGAYGIRWKEDKVVPAEHQWGQWTELGSCEASISVVMQQDSNPNAEAQLLNFTIADLESLSSKEKEAYKYSPGIHVSIQDANKTLFTCLPGHAEGPVVDGKCATSCADNAPVKIEDLFQATSWFKDQAQTVFIEKSCPVLMKPSATVDPSLAKNTVDKGMTMQQLTDILRLAYHTTPFGDPQAAPFNFSAASATFAETVGFLSLQPGGAPWGLRCPQGAVVASEGSTMPYCRFVDAFDEKVFFSFSGSMSCPDGSAVSGWYNLPGIPVTAGKYGGPIAATGVRLFCRSTALLSSCQPPTTPYCQGGGVVASISFDSNQFKLGCCKLQRRLGLTLLFPSQRVVGPPNPGFDEMAAGYYCPTSVDITGAPTYEMTSIPRLGGPGHFDNTLRWNRFKKSWDLICRTWKKNFSLPGEDESPVAANASGANFSVSFIEPLTAAYLTIPDMSGWYGADLASLAEASSKDCLPLQFGLSKVMCDLFCIDDAVRTGTSTVLSTLKESHDVLMTNIQALVDYQTQYLLWAIGTVLDPQKVSLETHDILSVPALLEELRQFPNQEDPLTLDREVLDWHRATGSDLISRITAMSVNVSVANWPHRARSIKGMLHHYRTSFKQRAWWTQSRSVIGRPETHPGQIAFFESSS</sequence>
<dbReference type="EMBL" id="CAXAMN010000658">
    <property type="protein sequence ID" value="CAK8989876.1"/>
    <property type="molecule type" value="Genomic_DNA"/>
</dbReference>
<protein>
    <submittedName>
        <fullName evidence="2">Uncharacterized protein</fullName>
    </submittedName>
</protein>
<accession>A0ABP0HI43</accession>
<comment type="caution">
    <text evidence="2">The sequence shown here is derived from an EMBL/GenBank/DDBJ whole genome shotgun (WGS) entry which is preliminary data.</text>
</comment>
<keyword evidence="1" id="KW-0732">Signal</keyword>
<evidence type="ECO:0000313" key="2">
    <source>
        <dbReference type="EMBL" id="CAK8989876.1"/>
    </source>
</evidence>
<reference evidence="2 3" key="1">
    <citation type="submission" date="2024-02" db="EMBL/GenBank/DDBJ databases">
        <authorList>
            <person name="Chen Y."/>
            <person name="Shah S."/>
            <person name="Dougan E. K."/>
            <person name="Thang M."/>
            <person name="Chan C."/>
        </authorList>
    </citation>
    <scope>NUCLEOTIDE SEQUENCE [LARGE SCALE GENOMIC DNA]</scope>
</reference>